<dbReference type="STRING" id="449.LHA_0228"/>
<proteinExistence type="predicted"/>
<dbReference type="Proteomes" id="UP000032803">
    <property type="component" value="Chromosome I"/>
</dbReference>
<evidence type="ECO:0000313" key="1">
    <source>
        <dbReference type="EMBL" id="CEK09340.1"/>
    </source>
</evidence>
<dbReference type="KEGG" id="lha:LHA_0228"/>
<evidence type="ECO:0000313" key="2">
    <source>
        <dbReference type="Proteomes" id="UP000032803"/>
    </source>
</evidence>
<dbReference type="EMBL" id="LN681225">
    <property type="protein sequence ID" value="CEK09340.1"/>
    <property type="molecule type" value="Genomic_DNA"/>
</dbReference>
<sequence length="138" mass="15894">MAKWRVTPNTLETALVFSANSSGKPSKDNSRLNRCENTLLFTFRSMKKDFLSAFGADPSYPSILDTGKTVITYFFVNAKYFLCFLKQDLIYLKAILIWLPLQAIGRYSLKEIGLSWNLKLARKTCMDIKLKLTIYPYK</sequence>
<reference evidence="2" key="1">
    <citation type="submission" date="2014-09" db="EMBL/GenBank/DDBJ databases">
        <authorList>
            <person name="Gomez-Valero L."/>
        </authorList>
    </citation>
    <scope>NUCLEOTIDE SEQUENCE [LARGE SCALE GENOMIC DNA]</scope>
    <source>
        <strain evidence="2">ATCC35250</strain>
    </source>
</reference>
<gene>
    <name evidence="1" type="ORF">LHA_0228</name>
</gene>
<protein>
    <submittedName>
        <fullName evidence="1">Uncharacterized protein</fullName>
    </submittedName>
</protein>
<organism evidence="1 2">
    <name type="scientific">Legionella hackeliae</name>
    <dbReference type="NCBI Taxonomy" id="449"/>
    <lineage>
        <taxon>Bacteria</taxon>
        <taxon>Pseudomonadati</taxon>
        <taxon>Pseudomonadota</taxon>
        <taxon>Gammaproteobacteria</taxon>
        <taxon>Legionellales</taxon>
        <taxon>Legionellaceae</taxon>
        <taxon>Legionella</taxon>
    </lineage>
</organism>
<keyword evidence="2" id="KW-1185">Reference proteome</keyword>
<accession>A0A0A8UKE0</accession>
<name>A0A0A8UKE0_LEGHA</name>
<dbReference type="HOGENOM" id="CLU_1852693_0_0_6"/>
<dbReference type="AlphaFoldDB" id="A0A0A8UKE0"/>